<accession>A0A286TX80</accession>
<dbReference type="InterPro" id="IPR004107">
    <property type="entry name" value="Integrase_SAM-like_N"/>
</dbReference>
<feature type="domain" description="Core-binding (CB)" evidence="4">
    <location>
        <begin position="4"/>
        <end position="73"/>
    </location>
</feature>
<gene>
    <name evidence="5" type="ORF">SCALIN_C11_0091</name>
</gene>
<keyword evidence="6" id="KW-1185">Reference proteome</keyword>
<name>A0A286TX80_9BACT</name>
<dbReference type="InterPro" id="IPR044068">
    <property type="entry name" value="CB"/>
</dbReference>
<evidence type="ECO:0000313" key="6">
    <source>
        <dbReference type="Proteomes" id="UP000218542"/>
    </source>
</evidence>
<dbReference type="InterPro" id="IPR010998">
    <property type="entry name" value="Integrase_recombinase_N"/>
</dbReference>
<dbReference type="GO" id="GO:0003677">
    <property type="term" value="F:DNA binding"/>
    <property type="evidence" value="ECO:0007669"/>
    <property type="project" value="UniProtKB-UniRule"/>
</dbReference>
<comment type="caution">
    <text evidence="5">The sequence shown here is derived from an EMBL/GenBank/DDBJ whole genome shotgun (WGS) entry which is preliminary data.</text>
</comment>
<evidence type="ECO:0000256" key="3">
    <source>
        <dbReference type="PROSITE-ProRule" id="PRU01248"/>
    </source>
</evidence>
<evidence type="ECO:0000313" key="5">
    <source>
        <dbReference type="EMBL" id="GAX60480.1"/>
    </source>
</evidence>
<organism evidence="5 6">
    <name type="scientific">Candidatus Scalindua japonica</name>
    <dbReference type="NCBI Taxonomy" id="1284222"/>
    <lineage>
        <taxon>Bacteria</taxon>
        <taxon>Pseudomonadati</taxon>
        <taxon>Planctomycetota</taxon>
        <taxon>Candidatus Brocadiia</taxon>
        <taxon>Candidatus Brocadiales</taxon>
        <taxon>Candidatus Scalinduaceae</taxon>
        <taxon>Candidatus Scalindua</taxon>
    </lineage>
</organism>
<keyword evidence="2 3" id="KW-0238">DNA-binding</keyword>
<dbReference type="GO" id="GO:0015074">
    <property type="term" value="P:DNA integration"/>
    <property type="evidence" value="ECO:0007669"/>
    <property type="project" value="UniProtKB-KW"/>
</dbReference>
<sequence>MKTLSQSDFNKYYQTQLKHLRLKGLRPKTIEAYSRAIRRIGDYFDNQIHDLSEQQLLDYFSNLLNTHSWSAVN</sequence>
<dbReference type="AlphaFoldDB" id="A0A286TX80"/>
<evidence type="ECO:0000256" key="2">
    <source>
        <dbReference type="ARBA" id="ARBA00023125"/>
    </source>
</evidence>
<dbReference type="Proteomes" id="UP000218542">
    <property type="component" value="Unassembled WGS sequence"/>
</dbReference>
<protein>
    <submittedName>
        <fullName evidence="5">Integrase family protein</fullName>
    </submittedName>
</protein>
<dbReference type="SUPFAM" id="SSF56349">
    <property type="entry name" value="DNA breaking-rejoining enzymes"/>
    <property type="match status" value="1"/>
</dbReference>
<evidence type="ECO:0000259" key="4">
    <source>
        <dbReference type="PROSITE" id="PS51900"/>
    </source>
</evidence>
<dbReference type="Pfam" id="PF13495">
    <property type="entry name" value="Phage_int_SAM_4"/>
    <property type="match status" value="1"/>
</dbReference>
<dbReference type="InterPro" id="IPR011010">
    <property type="entry name" value="DNA_brk_join_enz"/>
</dbReference>
<evidence type="ECO:0000256" key="1">
    <source>
        <dbReference type="ARBA" id="ARBA00022908"/>
    </source>
</evidence>
<dbReference type="PROSITE" id="PS51900">
    <property type="entry name" value="CB"/>
    <property type="match status" value="1"/>
</dbReference>
<dbReference type="Gene3D" id="1.10.150.130">
    <property type="match status" value="1"/>
</dbReference>
<dbReference type="RefSeq" id="WP_203415393.1">
    <property type="nucleotide sequence ID" value="NZ_BAOS01000011.1"/>
</dbReference>
<reference evidence="6" key="1">
    <citation type="journal article" date="2017" name="Environ. Microbiol. Rep.">
        <title>Genetic Diversity of Marine Anaerobic Ammonium-Oxidizing Bacteria as Revealed by Genomic and Proteomic Analyses of 'Candidatus Scalindua japonica'.</title>
        <authorList>
            <person name="Oshiki M."/>
            <person name="Mizuto K."/>
            <person name="Kimura Z."/>
            <person name="Kindaichi T."/>
            <person name="Satoh H."/>
            <person name="Okabe S."/>
        </authorList>
    </citation>
    <scope>NUCLEOTIDE SEQUENCE [LARGE SCALE GENOMIC DNA]</scope>
    <source>
        <strain evidence="6">husup-a2</strain>
    </source>
</reference>
<keyword evidence="1" id="KW-0229">DNA integration</keyword>
<proteinExistence type="predicted"/>
<dbReference type="EMBL" id="BAOS01000011">
    <property type="protein sequence ID" value="GAX60480.1"/>
    <property type="molecule type" value="Genomic_DNA"/>
</dbReference>